<dbReference type="Proteomes" id="UP001634393">
    <property type="component" value="Unassembled WGS sequence"/>
</dbReference>
<keyword evidence="2" id="KW-1185">Reference proteome</keyword>
<protein>
    <submittedName>
        <fullName evidence="1">Uncharacterized protein</fullName>
    </submittedName>
</protein>
<proteinExistence type="predicted"/>
<evidence type="ECO:0000313" key="2">
    <source>
        <dbReference type="Proteomes" id="UP001634393"/>
    </source>
</evidence>
<dbReference type="AlphaFoldDB" id="A0ABD3SMB9"/>
<gene>
    <name evidence="1" type="ORF">ACJIZ3_021739</name>
</gene>
<dbReference type="EMBL" id="JBJXBP010000006">
    <property type="protein sequence ID" value="KAL3825710.1"/>
    <property type="molecule type" value="Genomic_DNA"/>
</dbReference>
<accession>A0ABD3SMB9</accession>
<name>A0ABD3SMB9_9LAMI</name>
<comment type="caution">
    <text evidence="1">The sequence shown here is derived from an EMBL/GenBank/DDBJ whole genome shotgun (WGS) entry which is preliminary data.</text>
</comment>
<reference evidence="1 2" key="1">
    <citation type="submission" date="2024-12" db="EMBL/GenBank/DDBJ databases">
        <title>The unique morphological basis and parallel evolutionary history of personate flowers in Penstemon.</title>
        <authorList>
            <person name="Depatie T.H."/>
            <person name="Wessinger C.A."/>
        </authorList>
    </citation>
    <scope>NUCLEOTIDE SEQUENCE [LARGE SCALE GENOMIC DNA]</scope>
    <source>
        <strain evidence="1">WTNN_2</strain>
        <tissue evidence="1">Leaf</tissue>
    </source>
</reference>
<organism evidence="1 2">
    <name type="scientific">Penstemon smallii</name>
    <dbReference type="NCBI Taxonomy" id="265156"/>
    <lineage>
        <taxon>Eukaryota</taxon>
        <taxon>Viridiplantae</taxon>
        <taxon>Streptophyta</taxon>
        <taxon>Embryophyta</taxon>
        <taxon>Tracheophyta</taxon>
        <taxon>Spermatophyta</taxon>
        <taxon>Magnoliopsida</taxon>
        <taxon>eudicotyledons</taxon>
        <taxon>Gunneridae</taxon>
        <taxon>Pentapetalae</taxon>
        <taxon>asterids</taxon>
        <taxon>lamiids</taxon>
        <taxon>Lamiales</taxon>
        <taxon>Plantaginaceae</taxon>
        <taxon>Cheloneae</taxon>
        <taxon>Penstemon</taxon>
    </lineage>
</organism>
<sequence>MPGARSMRRVIKTLQKLEALAVENERNRVQMVEAGLGNALVSFLVSCHRKREMNGMEECVSLLYLVRGS</sequence>
<evidence type="ECO:0000313" key="1">
    <source>
        <dbReference type="EMBL" id="KAL3825710.1"/>
    </source>
</evidence>